<protein>
    <submittedName>
        <fullName evidence="1">DUF192 domain-containing protein</fullName>
    </submittedName>
</protein>
<organism evidence="1 2">
    <name type="scientific">Candidatus Olsenella pullistercoris</name>
    <dbReference type="NCBI Taxonomy" id="2838712"/>
    <lineage>
        <taxon>Bacteria</taxon>
        <taxon>Bacillati</taxon>
        <taxon>Actinomycetota</taxon>
        <taxon>Coriobacteriia</taxon>
        <taxon>Coriobacteriales</taxon>
        <taxon>Atopobiaceae</taxon>
        <taxon>Olsenella</taxon>
    </lineage>
</organism>
<accession>A0A9D2EZN5</accession>
<proteinExistence type="predicted"/>
<dbReference type="Proteomes" id="UP000824062">
    <property type="component" value="Unassembled WGS sequence"/>
</dbReference>
<evidence type="ECO:0000313" key="1">
    <source>
        <dbReference type="EMBL" id="HIZ46572.1"/>
    </source>
</evidence>
<reference evidence="1" key="1">
    <citation type="journal article" date="2021" name="PeerJ">
        <title>Extensive microbial diversity within the chicken gut microbiome revealed by metagenomics and culture.</title>
        <authorList>
            <person name="Gilroy R."/>
            <person name="Ravi A."/>
            <person name="Getino M."/>
            <person name="Pursley I."/>
            <person name="Horton D.L."/>
            <person name="Alikhan N.F."/>
            <person name="Baker D."/>
            <person name="Gharbi K."/>
            <person name="Hall N."/>
            <person name="Watson M."/>
            <person name="Adriaenssens E.M."/>
            <person name="Foster-Nyarko E."/>
            <person name="Jarju S."/>
            <person name="Secka A."/>
            <person name="Antonio M."/>
            <person name="Oren A."/>
            <person name="Chaudhuri R.R."/>
            <person name="La Ragione R."/>
            <person name="Hildebrand F."/>
            <person name="Pallen M.J."/>
        </authorList>
    </citation>
    <scope>NUCLEOTIDE SEQUENCE</scope>
    <source>
        <strain evidence="1">ChiHjej12B11-14209</strain>
    </source>
</reference>
<dbReference type="AlphaFoldDB" id="A0A9D2EZN5"/>
<evidence type="ECO:0000313" key="2">
    <source>
        <dbReference type="Proteomes" id="UP000824062"/>
    </source>
</evidence>
<sequence>MAGMVRVESDERPERPLELVVLSTWGERLRGLLGTGPDARAVMLLRCPSVHTFGMTYPIDVALVGELGEVLLVRREVPPREVVSHPEACCAIERPASGGPWPEEGEHLWVSALSVGTSVL</sequence>
<name>A0A9D2EZN5_9ACTN</name>
<gene>
    <name evidence="1" type="ORF">IAA19_06080</name>
</gene>
<reference evidence="1" key="2">
    <citation type="submission" date="2021-04" db="EMBL/GenBank/DDBJ databases">
        <authorList>
            <person name="Gilroy R."/>
        </authorList>
    </citation>
    <scope>NUCLEOTIDE SEQUENCE</scope>
    <source>
        <strain evidence="1">ChiHjej12B11-14209</strain>
    </source>
</reference>
<comment type="caution">
    <text evidence="1">The sequence shown here is derived from an EMBL/GenBank/DDBJ whole genome shotgun (WGS) entry which is preliminary data.</text>
</comment>
<dbReference type="EMBL" id="DXBM01000050">
    <property type="protein sequence ID" value="HIZ46572.1"/>
    <property type="molecule type" value="Genomic_DNA"/>
</dbReference>